<dbReference type="SUPFAM" id="SSF55186">
    <property type="entry name" value="ThrRS/AlaRS common domain"/>
    <property type="match status" value="1"/>
</dbReference>
<dbReference type="GO" id="GO:0009570">
    <property type="term" value="C:chloroplast stroma"/>
    <property type="evidence" value="ECO:0007669"/>
    <property type="project" value="TreeGrafter"/>
</dbReference>
<keyword evidence="9" id="KW-0030">Aminoacyl-tRNA synthetase</keyword>
<keyword evidence="3 14" id="KW-0436">Ligase</keyword>
<keyword evidence="5" id="KW-0547">Nucleotide-binding</keyword>
<evidence type="ECO:0000256" key="11">
    <source>
        <dbReference type="ARBA" id="ARBA00049515"/>
    </source>
</evidence>
<dbReference type="InterPro" id="IPR018163">
    <property type="entry name" value="Thr/Ala-tRNA-synth_IIc_edit"/>
</dbReference>
<dbReference type="CDD" id="cd00771">
    <property type="entry name" value="ThrRS_core"/>
    <property type="match status" value="1"/>
</dbReference>
<dbReference type="GO" id="GO:0006435">
    <property type="term" value="P:threonyl-tRNA aminoacylation"/>
    <property type="evidence" value="ECO:0007669"/>
    <property type="project" value="InterPro"/>
</dbReference>
<gene>
    <name evidence="14" type="ORF">glysoja_048962</name>
</gene>
<dbReference type="InterPro" id="IPR004154">
    <property type="entry name" value="Anticodon-bd"/>
</dbReference>
<feature type="chain" id="PRO_5002075425" description="threonine--tRNA ligase" evidence="12">
    <location>
        <begin position="20"/>
        <end position="419"/>
    </location>
</feature>
<evidence type="ECO:0000256" key="12">
    <source>
        <dbReference type="SAM" id="SignalP"/>
    </source>
</evidence>
<dbReference type="GO" id="GO:0046872">
    <property type="term" value="F:metal ion binding"/>
    <property type="evidence" value="ECO:0007669"/>
    <property type="project" value="UniProtKB-KW"/>
</dbReference>
<dbReference type="PRINTS" id="PR01047">
    <property type="entry name" value="TRNASYNTHTHR"/>
</dbReference>
<dbReference type="InterPro" id="IPR002314">
    <property type="entry name" value="aa-tRNA-synt_IIb"/>
</dbReference>
<keyword evidence="6" id="KW-0862">Zinc</keyword>
<comment type="similarity">
    <text evidence="1">Belongs to the class-II aminoacyl-tRNA synthetase family.</text>
</comment>
<dbReference type="EMBL" id="KN642045">
    <property type="protein sequence ID" value="KHN45587.1"/>
    <property type="molecule type" value="Genomic_DNA"/>
</dbReference>
<evidence type="ECO:0000256" key="1">
    <source>
        <dbReference type="ARBA" id="ARBA00008226"/>
    </source>
</evidence>
<comment type="catalytic activity">
    <reaction evidence="11">
        <text>tRNA(Thr) + L-threonine + ATP = L-threonyl-tRNA(Thr) + AMP + diphosphate + H(+)</text>
        <dbReference type="Rhea" id="RHEA:24624"/>
        <dbReference type="Rhea" id="RHEA-COMP:9670"/>
        <dbReference type="Rhea" id="RHEA-COMP:9704"/>
        <dbReference type="ChEBI" id="CHEBI:15378"/>
        <dbReference type="ChEBI" id="CHEBI:30616"/>
        <dbReference type="ChEBI" id="CHEBI:33019"/>
        <dbReference type="ChEBI" id="CHEBI:57926"/>
        <dbReference type="ChEBI" id="CHEBI:78442"/>
        <dbReference type="ChEBI" id="CHEBI:78534"/>
        <dbReference type="ChEBI" id="CHEBI:456215"/>
        <dbReference type="EC" id="6.1.1.3"/>
    </reaction>
</comment>
<dbReference type="FunFam" id="3.40.50.800:FF:000001">
    <property type="entry name" value="Threonine--tRNA ligase"/>
    <property type="match status" value="1"/>
</dbReference>
<dbReference type="EC" id="6.1.1.3" evidence="2"/>
<dbReference type="FunFam" id="3.30.930.10:FF:000002">
    <property type="entry name" value="Threonine--tRNA ligase"/>
    <property type="match status" value="1"/>
</dbReference>
<dbReference type="CDD" id="cd00860">
    <property type="entry name" value="ThrRS_anticodon"/>
    <property type="match status" value="1"/>
</dbReference>
<keyword evidence="12" id="KW-0732">Signal</keyword>
<evidence type="ECO:0000256" key="10">
    <source>
        <dbReference type="ARBA" id="ARBA00031900"/>
    </source>
</evidence>
<sequence length="419" mass="48914">MCNAILWFTLQACRVHVMAMAVQKLYPDAKVTIGPWIENGFYYDFDTEPLTDKDLKRSKKEMRKPMLQRIYGTAWENEEQLKAYLHFKEEAKRRDHRRLGQDLDLFSIQDDAGGGLVFWHPKGAMVRHIIEDFWKKIHMKRGYDLLYTPHVAKADLWKISGHLDFCKENMYDQMSVEDELHQLRPMNCPYHILVYKSKLHSYRDFPIRVAELGTVYRYELSGSLHGLFRVRGFTQDDAHIFCLDDQIKDEIRGVLDLTEEILLQFQVDFNLPQRFDITYVDSNTEKRRPIMIHRAVLGSLERFFGILIEHYAGDFPLWLSPIQARVLPVTDAQLEYCNVVTNKLKMYGIRAEVCHGERLPKLIRNAEKQKIPLMAVVGSKEVETETVTVRSRFGGELGTMPVDDFINRIKLGTVNPISL</sequence>
<evidence type="ECO:0000313" key="14">
    <source>
        <dbReference type="EMBL" id="KHN45587.1"/>
    </source>
</evidence>
<dbReference type="InterPro" id="IPR006195">
    <property type="entry name" value="aa-tRNA-synth_II"/>
</dbReference>
<evidence type="ECO:0000259" key="13">
    <source>
        <dbReference type="PROSITE" id="PS50862"/>
    </source>
</evidence>
<evidence type="ECO:0000256" key="8">
    <source>
        <dbReference type="ARBA" id="ARBA00022917"/>
    </source>
</evidence>
<protein>
    <recommendedName>
        <fullName evidence="2">threonine--tRNA ligase</fullName>
        <ecNumber evidence="2">6.1.1.3</ecNumber>
    </recommendedName>
    <alternativeName>
        <fullName evidence="10">Threonyl-tRNA synthetase</fullName>
    </alternativeName>
</protein>
<evidence type="ECO:0000256" key="5">
    <source>
        <dbReference type="ARBA" id="ARBA00022741"/>
    </source>
</evidence>
<evidence type="ECO:0000256" key="6">
    <source>
        <dbReference type="ARBA" id="ARBA00022833"/>
    </source>
</evidence>
<accession>A0A0B2SMT2</accession>
<feature type="signal peptide" evidence="12">
    <location>
        <begin position="1"/>
        <end position="19"/>
    </location>
</feature>
<dbReference type="PANTHER" id="PTHR11451">
    <property type="entry name" value="THREONINE-TRNA LIGASE"/>
    <property type="match status" value="1"/>
</dbReference>
<dbReference type="InterPro" id="IPR036621">
    <property type="entry name" value="Anticodon-bd_dom_sf"/>
</dbReference>
<keyword evidence="4" id="KW-0479">Metal-binding</keyword>
<name>A0A0B2SMT2_GLYSO</name>
<dbReference type="GO" id="GO:0004829">
    <property type="term" value="F:threonine-tRNA ligase activity"/>
    <property type="evidence" value="ECO:0007669"/>
    <property type="project" value="UniProtKB-EC"/>
</dbReference>
<organism evidence="14">
    <name type="scientific">Glycine soja</name>
    <name type="common">Wild soybean</name>
    <dbReference type="NCBI Taxonomy" id="3848"/>
    <lineage>
        <taxon>Eukaryota</taxon>
        <taxon>Viridiplantae</taxon>
        <taxon>Streptophyta</taxon>
        <taxon>Embryophyta</taxon>
        <taxon>Tracheophyta</taxon>
        <taxon>Spermatophyta</taxon>
        <taxon>Magnoliopsida</taxon>
        <taxon>eudicotyledons</taxon>
        <taxon>Gunneridae</taxon>
        <taxon>Pentapetalae</taxon>
        <taxon>rosids</taxon>
        <taxon>fabids</taxon>
        <taxon>Fabales</taxon>
        <taxon>Fabaceae</taxon>
        <taxon>Papilionoideae</taxon>
        <taxon>50 kb inversion clade</taxon>
        <taxon>NPAAA clade</taxon>
        <taxon>indigoferoid/millettioid clade</taxon>
        <taxon>Phaseoleae</taxon>
        <taxon>Glycine</taxon>
        <taxon>Glycine subgen. Soja</taxon>
    </lineage>
</organism>
<dbReference type="InterPro" id="IPR002320">
    <property type="entry name" value="Thr-tRNA-ligase_IIa"/>
</dbReference>
<dbReference type="GO" id="GO:0005524">
    <property type="term" value="F:ATP binding"/>
    <property type="evidence" value="ECO:0007669"/>
    <property type="project" value="UniProtKB-KW"/>
</dbReference>
<proteinExistence type="inferred from homology"/>
<evidence type="ECO:0000256" key="9">
    <source>
        <dbReference type="ARBA" id="ARBA00023146"/>
    </source>
</evidence>
<dbReference type="Pfam" id="PF03129">
    <property type="entry name" value="HGTP_anticodon"/>
    <property type="match status" value="1"/>
</dbReference>
<feature type="domain" description="Aminoacyl-transfer RNA synthetases class-II family profile" evidence="13">
    <location>
        <begin position="119"/>
        <end position="318"/>
    </location>
</feature>
<keyword evidence="8" id="KW-0648">Protein biosynthesis</keyword>
<dbReference type="SUPFAM" id="SSF55681">
    <property type="entry name" value="Class II aaRS and biotin synthetases"/>
    <property type="match status" value="1"/>
</dbReference>
<dbReference type="InterPro" id="IPR047246">
    <property type="entry name" value="ThrRS_anticodon"/>
</dbReference>
<dbReference type="InterPro" id="IPR033728">
    <property type="entry name" value="ThrRS_core"/>
</dbReference>
<dbReference type="PROSITE" id="PS50862">
    <property type="entry name" value="AA_TRNA_LIGASE_II"/>
    <property type="match status" value="1"/>
</dbReference>
<dbReference type="Proteomes" id="UP000053555">
    <property type="component" value="Unassembled WGS sequence"/>
</dbReference>
<dbReference type="InterPro" id="IPR045864">
    <property type="entry name" value="aa-tRNA-synth_II/BPL/LPL"/>
</dbReference>
<dbReference type="Gene3D" id="3.30.930.10">
    <property type="entry name" value="Bira Bifunctional Protein, Domain 2"/>
    <property type="match status" value="1"/>
</dbReference>
<dbReference type="Gene3D" id="3.40.50.800">
    <property type="entry name" value="Anticodon-binding domain"/>
    <property type="match status" value="1"/>
</dbReference>
<evidence type="ECO:0000256" key="3">
    <source>
        <dbReference type="ARBA" id="ARBA00022598"/>
    </source>
</evidence>
<evidence type="ECO:0000256" key="4">
    <source>
        <dbReference type="ARBA" id="ARBA00022723"/>
    </source>
</evidence>
<keyword evidence="7" id="KW-0067">ATP-binding</keyword>
<reference evidence="14" key="1">
    <citation type="submission" date="2014-07" db="EMBL/GenBank/DDBJ databases">
        <title>Identification of a novel salt tolerance gene in wild soybean by whole-genome sequencing.</title>
        <authorList>
            <person name="Lam H.-M."/>
            <person name="Qi X."/>
            <person name="Li M.-W."/>
            <person name="Liu X."/>
            <person name="Xie M."/>
            <person name="Ni M."/>
            <person name="Xu X."/>
        </authorList>
    </citation>
    <scope>NUCLEOTIDE SEQUENCE [LARGE SCALE GENOMIC DNA]</scope>
    <source>
        <tissue evidence="14">Root</tissue>
    </source>
</reference>
<dbReference type="SUPFAM" id="SSF52954">
    <property type="entry name" value="Class II aaRS ABD-related"/>
    <property type="match status" value="1"/>
</dbReference>
<dbReference type="AlphaFoldDB" id="A0A0B2SMT2"/>
<dbReference type="Gene3D" id="3.30.980.10">
    <property type="entry name" value="Threonyl-trna Synthetase, Chain A, domain 2"/>
    <property type="match status" value="1"/>
</dbReference>
<evidence type="ECO:0000256" key="2">
    <source>
        <dbReference type="ARBA" id="ARBA00013163"/>
    </source>
</evidence>
<dbReference type="PANTHER" id="PTHR11451:SF44">
    <property type="entry name" value="THREONINE--TRNA LIGASE, CHLOROPLASTIC_MITOCHONDRIAL 2"/>
    <property type="match status" value="1"/>
</dbReference>
<evidence type="ECO:0000256" key="7">
    <source>
        <dbReference type="ARBA" id="ARBA00022840"/>
    </source>
</evidence>
<dbReference type="Pfam" id="PF00587">
    <property type="entry name" value="tRNA-synt_2b"/>
    <property type="match status" value="2"/>
</dbReference>